<dbReference type="AlphaFoldDB" id="X0WSG0"/>
<organism evidence="1">
    <name type="scientific">marine sediment metagenome</name>
    <dbReference type="NCBI Taxonomy" id="412755"/>
    <lineage>
        <taxon>unclassified sequences</taxon>
        <taxon>metagenomes</taxon>
        <taxon>ecological metagenomes</taxon>
    </lineage>
</organism>
<accession>X0WSG0</accession>
<proteinExistence type="predicted"/>
<feature type="non-terminal residue" evidence="1">
    <location>
        <position position="248"/>
    </location>
</feature>
<dbReference type="EMBL" id="BARS01033469">
    <property type="protein sequence ID" value="GAG26137.1"/>
    <property type="molecule type" value="Genomic_DNA"/>
</dbReference>
<protein>
    <submittedName>
        <fullName evidence="1">Uncharacterized protein</fullName>
    </submittedName>
</protein>
<name>X0WSG0_9ZZZZ</name>
<comment type="caution">
    <text evidence="1">The sequence shown here is derived from an EMBL/GenBank/DDBJ whole genome shotgun (WGS) entry which is preliminary data.</text>
</comment>
<gene>
    <name evidence="1" type="ORF">S01H1_51823</name>
</gene>
<sequence>MLFIRQGATHKVVLGPAVAVGDGFTPVTNLDVATSDEAEVILHDNGTVVDISGYTWAAIATADGYYHLTLQNAISGTVGHLTIVVNDDSLCLPLRADFTVLDTAPYDANFKDAATGPTTTKTGYTLTNFSDANAAKLEDILDGTGGTGIKLSTIEVTSTTTLTGNVTLSGTLGVGATTFASLVVSGTTTLTGAVSLSSTLGVTGATTFASLIVSGTTALTGAVTMPAGLTAAITGNITGNLSGTVGSV</sequence>
<evidence type="ECO:0000313" key="1">
    <source>
        <dbReference type="EMBL" id="GAG26137.1"/>
    </source>
</evidence>
<reference evidence="1" key="1">
    <citation type="journal article" date="2014" name="Front. Microbiol.">
        <title>High frequency of phylogenetically diverse reductive dehalogenase-homologous genes in deep subseafloor sedimentary metagenomes.</title>
        <authorList>
            <person name="Kawai M."/>
            <person name="Futagami T."/>
            <person name="Toyoda A."/>
            <person name="Takaki Y."/>
            <person name="Nishi S."/>
            <person name="Hori S."/>
            <person name="Arai W."/>
            <person name="Tsubouchi T."/>
            <person name="Morono Y."/>
            <person name="Uchiyama I."/>
            <person name="Ito T."/>
            <person name="Fujiyama A."/>
            <person name="Inagaki F."/>
            <person name="Takami H."/>
        </authorList>
    </citation>
    <scope>NUCLEOTIDE SEQUENCE</scope>
    <source>
        <strain evidence="1">Expedition CK06-06</strain>
    </source>
</reference>